<protein>
    <submittedName>
        <fullName evidence="2">Tetratricopeptide repeat-containing protein</fullName>
    </submittedName>
</protein>
<gene>
    <name evidence="2" type="ORF">SAMN05192583_3174</name>
</gene>
<dbReference type="Proteomes" id="UP000199206">
    <property type="component" value="Unassembled WGS sequence"/>
</dbReference>
<dbReference type="AlphaFoldDB" id="A0A1H8I1F5"/>
<evidence type="ECO:0000313" key="3">
    <source>
        <dbReference type="Proteomes" id="UP000199206"/>
    </source>
</evidence>
<reference evidence="3" key="1">
    <citation type="submission" date="2016-10" db="EMBL/GenBank/DDBJ databases">
        <authorList>
            <person name="Varghese N."/>
            <person name="Submissions S."/>
        </authorList>
    </citation>
    <scope>NUCLEOTIDE SEQUENCE [LARGE SCALE GENOMIC DNA]</scope>
    <source>
        <strain evidence="3">S6-262</strain>
    </source>
</reference>
<keyword evidence="3" id="KW-1185">Reference proteome</keyword>
<proteinExistence type="predicted"/>
<feature type="repeat" description="TPR" evidence="1">
    <location>
        <begin position="14"/>
        <end position="47"/>
    </location>
</feature>
<dbReference type="Pfam" id="PF13432">
    <property type="entry name" value="TPR_16"/>
    <property type="match status" value="2"/>
</dbReference>
<dbReference type="SUPFAM" id="SSF48452">
    <property type="entry name" value="TPR-like"/>
    <property type="match status" value="1"/>
</dbReference>
<dbReference type="EMBL" id="FOCF01000009">
    <property type="protein sequence ID" value="SEN62182.1"/>
    <property type="molecule type" value="Genomic_DNA"/>
</dbReference>
<dbReference type="InterPro" id="IPR019734">
    <property type="entry name" value="TPR_rpt"/>
</dbReference>
<dbReference type="STRING" id="1166340.SAMN05192583_3174"/>
<sequence>MVVSALPSASPRDSYAQVAAANMYQALGDTDGAARAYDPALAIKPEPWIYPNRLNGRAATDHAGRMTDIDAALKLDPNYVPMLAAKSDELARAGDLKGARAALDAAIATTPGDPILLTSRGMVLTRSGDLARADRDFAIARAKTSDPGALNEICWTKAMAGLALEVALADCNAAIADYDPALGRDPDIASSLYGRGIARARKGGRRCRCGAEAFARHRQGVRWLWRKAPGGGGRGA</sequence>
<dbReference type="PROSITE" id="PS50005">
    <property type="entry name" value="TPR"/>
    <property type="match status" value="1"/>
</dbReference>
<evidence type="ECO:0000313" key="2">
    <source>
        <dbReference type="EMBL" id="SEN62182.1"/>
    </source>
</evidence>
<dbReference type="Gene3D" id="1.25.40.10">
    <property type="entry name" value="Tetratricopeptide repeat domain"/>
    <property type="match status" value="1"/>
</dbReference>
<dbReference type="InterPro" id="IPR011990">
    <property type="entry name" value="TPR-like_helical_dom_sf"/>
</dbReference>
<name>A0A1H8I1F5_9SPHN</name>
<evidence type="ECO:0000256" key="1">
    <source>
        <dbReference type="PROSITE-ProRule" id="PRU00339"/>
    </source>
</evidence>
<keyword evidence="1" id="KW-0802">TPR repeat</keyword>
<organism evidence="2 3">
    <name type="scientific">Sphingomonas gellani</name>
    <dbReference type="NCBI Taxonomy" id="1166340"/>
    <lineage>
        <taxon>Bacteria</taxon>
        <taxon>Pseudomonadati</taxon>
        <taxon>Pseudomonadota</taxon>
        <taxon>Alphaproteobacteria</taxon>
        <taxon>Sphingomonadales</taxon>
        <taxon>Sphingomonadaceae</taxon>
        <taxon>Sphingomonas</taxon>
    </lineage>
</organism>
<accession>A0A1H8I1F5</accession>